<dbReference type="HAMAP" id="MF_01962">
    <property type="entry name" value="Adenine_deaminase"/>
    <property type="match status" value="1"/>
</dbReference>
<evidence type="ECO:0000313" key="7">
    <source>
        <dbReference type="EMBL" id="AOV16115.1"/>
    </source>
</evidence>
<evidence type="ECO:0000259" key="6">
    <source>
        <dbReference type="Pfam" id="PF00962"/>
    </source>
</evidence>
<dbReference type="Gene3D" id="3.20.20.140">
    <property type="entry name" value="Metal-dependent hydrolases"/>
    <property type="match status" value="1"/>
</dbReference>
<dbReference type="FunFam" id="3.20.20.140:FF:000039">
    <property type="entry name" value="Adenine deaminase"/>
    <property type="match status" value="1"/>
</dbReference>
<dbReference type="KEGG" id="aaeo:BJI67_02675"/>
<dbReference type="SUPFAM" id="SSF51556">
    <property type="entry name" value="Metallo-dependent hydrolases"/>
    <property type="match status" value="1"/>
</dbReference>
<keyword evidence="1 5" id="KW-0479">Metal-binding</keyword>
<comment type="catalytic activity">
    <reaction evidence="5">
        <text>adenine + H2O + H(+) = hypoxanthine + NH4(+)</text>
        <dbReference type="Rhea" id="RHEA:23688"/>
        <dbReference type="ChEBI" id="CHEBI:15377"/>
        <dbReference type="ChEBI" id="CHEBI:15378"/>
        <dbReference type="ChEBI" id="CHEBI:16708"/>
        <dbReference type="ChEBI" id="CHEBI:17368"/>
        <dbReference type="ChEBI" id="CHEBI:28938"/>
        <dbReference type="EC" id="3.5.4.2"/>
    </reaction>
</comment>
<feature type="binding site" evidence="5">
    <location>
        <position position="16"/>
    </location>
    <ligand>
        <name>Zn(2+)</name>
        <dbReference type="ChEBI" id="CHEBI:29105"/>
        <note>catalytic</note>
    </ligand>
</feature>
<dbReference type="PANTHER" id="PTHR43114">
    <property type="entry name" value="ADENINE DEAMINASE"/>
    <property type="match status" value="1"/>
</dbReference>
<dbReference type="InterPro" id="IPR006330">
    <property type="entry name" value="Ado/ade_deaminase"/>
</dbReference>
<name>A0A1D8K583_9GAMM</name>
<dbReference type="Proteomes" id="UP000095342">
    <property type="component" value="Chromosome"/>
</dbReference>
<feature type="domain" description="Adenosine deaminase" evidence="6">
    <location>
        <begin position="11"/>
        <end position="331"/>
    </location>
</feature>
<dbReference type="GO" id="GO:0006146">
    <property type="term" value="P:adenine catabolic process"/>
    <property type="evidence" value="ECO:0007669"/>
    <property type="project" value="UniProtKB-UniRule"/>
</dbReference>
<dbReference type="GO" id="GO:0043103">
    <property type="term" value="P:hypoxanthine salvage"/>
    <property type="evidence" value="ECO:0007669"/>
    <property type="project" value="UniProtKB-UniRule"/>
</dbReference>
<protein>
    <recommendedName>
        <fullName evidence="5">Adenine deaminase</fullName>
        <shortName evidence="5">ADE</shortName>
        <ecNumber evidence="5">3.5.4.2</ecNumber>
    </recommendedName>
    <alternativeName>
        <fullName evidence="5">Adenine aminohydrolase</fullName>
        <shortName evidence="5">AAH</shortName>
    </alternativeName>
</protein>
<sequence>MDTGVLIERLPKVELHVHIEGTLEPEQLFAFARRNGVSVRYPDVEALRAAYRFHDLQSFLDLYYEGCAVLLTEQDFYELTLAYLRRVAAQGVVHTEIFFDPQSHTHRGVAFATVFDGISRALAEGERSLGITSRLILCFLRHLDEADAFDTLRQAEPYLDRIVAVGLDSSEVGHPPSKFERVFAAAREHGLLTVAHAGEEGPPEYIREALDLLKVSRIDHGVRCLEDDALVERLVAERMPLTVCPLSNVRLGGFAEMRDHPLKRLLDRGLCATVNSDDPAYFGGYMTENFTATQAALGLTADDILTLGRNAIEAAFLDADARERLLARVAQSAA</sequence>
<dbReference type="InterPro" id="IPR001365">
    <property type="entry name" value="A_deaminase_dom"/>
</dbReference>
<keyword evidence="2 5" id="KW-0378">Hydrolase</keyword>
<dbReference type="InterPro" id="IPR028892">
    <property type="entry name" value="ADE"/>
</dbReference>
<evidence type="ECO:0000256" key="4">
    <source>
        <dbReference type="ARBA" id="ARBA00023080"/>
    </source>
</evidence>
<feature type="active site" description="Proton donor" evidence="5">
    <location>
        <position position="199"/>
    </location>
</feature>
<reference evidence="7 8" key="1">
    <citation type="submission" date="2016-09" db="EMBL/GenBank/DDBJ databases">
        <title>Acidihalobacter prosperus V6 (DSM14174).</title>
        <authorList>
            <person name="Khaleque H.N."/>
            <person name="Ramsay J.P."/>
            <person name="Murphy R.J.T."/>
            <person name="Kaksonen A.H."/>
            <person name="Boxall N.J."/>
            <person name="Watkin E.L.J."/>
        </authorList>
    </citation>
    <scope>NUCLEOTIDE SEQUENCE [LARGE SCALE GENOMIC DNA]</scope>
    <source>
        <strain evidence="7 8">V6</strain>
    </source>
</reference>
<keyword evidence="4 5" id="KW-0546">Nucleotide metabolism</keyword>
<organism evidence="7 8">
    <name type="scientific">Acidihalobacter aeolianus</name>
    <dbReference type="NCBI Taxonomy" id="2792603"/>
    <lineage>
        <taxon>Bacteria</taxon>
        <taxon>Pseudomonadati</taxon>
        <taxon>Pseudomonadota</taxon>
        <taxon>Gammaproteobacteria</taxon>
        <taxon>Chromatiales</taxon>
        <taxon>Ectothiorhodospiraceae</taxon>
        <taxon>Acidihalobacter</taxon>
    </lineage>
</organism>
<accession>A0A1D8K583</accession>
<dbReference type="PANTHER" id="PTHR43114:SF6">
    <property type="entry name" value="ADENINE DEAMINASE"/>
    <property type="match status" value="1"/>
</dbReference>
<feature type="binding site" evidence="5">
    <location>
        <position position="18"/>
    </location>
    <ligand>
        <name>Zn(2+)</name>
        <dbReference type="ChEBI" id="CHEBI:29105"/>
        <note>catalytic</note>
    </ligand>
</feature>
<keyword evidence="3 5" id="KW-0862">Zinc</keyword>
<dbReference type="RefSeq" id="WP_070071711.1">
    <property type="nucleotide sequence ID" value="NZ_CP017448.1"/>
</dbReference>
<feature type="binding site" evidence="5">
    <location>
        <position position="277"/>
    </location>
    <ligand>
        <name>Zn(2+)</name>
        <dbReference type="ChEBI" id="CHEBI:29105"/>
        <note>catalytic</note>
    </ligand>
</feature>
<evidence type="ECO:0000256" key="3">
    <source>
        <dbReference type="ARBA" id="ARBA00022833"/>
    </source>
</evidence>
<keyword evidence="8" id="KW-1185">Reference proteome</keyword>
<comment type="cofactor">
    <cofactor evidence="5">
        <name>Zn(2+)</name>
        <dbReference type="ChEBI" id="CHEBI:29105"/>
    </cofactor>
    <text evidence="5">Binds 1 zinc ion per subunit.</text>
</comment>
<feature type="binding site" evidence="5">
    <location>
        <position position="278"/>
    </location>
    <ligand>
        <name>substrate</name>
    </ligand>
</feature>
<evidence type="ECO:0000256" key="2">
    <source>
        <dbReference type="ARBA" id="ARBA00022801"/>
    </source>
</evidence>
<dbReference type="CDD" id="cd01320">
    <property type="entry name" value="ADA"/>
    <property type="match status" value="1"/>
</dbReference>
<dbReference type="NCBIfam" id="NF006850">
    <property type="entry name" value="PRK09358.1-6"/>
    <property type="match status" value="1"/>
</dbReference>
<dbReference type="NCBIfam" id="TIGR01430">
    <property type="entry name" value="aden_deam"/>
    <property type="match status" value="1"/>
</dbReference>
<dbReference type="GO" id="GO:0008270">
    <property type="term" value="F:zinc ion binding"/>
    <property type="evidence" value="ECO:0007669"/>
    <property type="project" value="UniProtKB-UniRule"/>
</dbReference>
<comment type="similarity">
    <text evidence="5">Belongs to the metallo-dependent hydrolases superfamily. Adenosine and AMP deaminases family. Adenine deaminase type 2 subfamily.</text>
</comment>
<proteinExistence type="inferred from homology"/>
<dbReference type="GO" id="GO:0000034">
    <property type="term" value="F:adenine deaminase activity"/>
    <property type="evidence" value="ECO:0007669"/>
    <property type="project" value="UniProtKB-UniRule"/>
</dbReference>
<dbReference type="InterPro" id="IPR032466">
    <property type="entry name" value="Metal_Hydrolase"/>
</dbReference>
<feature type="binding site" evidence="5">
    <location>
        <position position="196"/>
    </location>
    <ligand>
        <name>Zn(2+)</name>
        <dbReference type="ChEBI" id="CHEBI:29105"/>
        <note>catalytic</note>
    </ligand>
</feature>
<feature type="site" description="Important for catalytic activity" evidence="5">
    <location>
        <position position="220"/>
    </location>
</feature>
<dbReference type="GO" id="GO:0005829">
    <property type="term" value="C:cytosol"/>
    <property type="evidence" value="ECO:0007669"/>
    <property type="project" value="TreeGrafter"/>
</dbReference>
<evidence type="ECO:0000256" key="5">
    <source>
        <dbReference type="HAMAP-Rule" id="MF_01962"/>
    </source>
</evidence>
<dbReference type="EC" id="3.5.4.2" evidence="5"/>
<comment type="function">
    <text evidence="5">Catalyzes the hydrolytic deamination of adenine to hypoxanthine. Plays an important role in the purine salvage pathway and in nitrogen catabolism.</text>
</comment>
<dbReference type="GO" id="GO:0009117">
    <property type="term" value="P:nucleotide metabolic process"/>
    <property type="evidence" value="ECO:0007669"/>
    <property type="project" value="UniProtKB-KW"/>
</dbReference>
<evidence type="ECO:0000313" key="8">
    <source>
        <dbReference type="Proteomes" id="UP000095342"/>
    </source>
</evidence>
<evidence type="ECO:0000256" key="1">
    <source>
        <dbReference type="ARBA" id="ARBA00022723"/>
    </source>
</evidence>
<gene>
    <name evidence="7" type="ORF">BJI67_02675</name>
</gene>
<dbReference type="AlphaFoldDB" id="A0A1D8K583"/>
<dbReference type="Pfam" id="PF00962">
    <property type="entry name" value="A_deaminase"/>
    <property type="match status" value="1"/>
</dbReference>
<dbReference type="EMBL" id="CP017448">
    <property type="protein sequence ID" value="AOV16115.1"/>
    <property type="molecule type" value="Genomic_DNA"/>
</dbReference>